<dbReference type="EMBL" id="FOXO01000021">
    <property type="protein sequence ID" value="SFQ17138.1"/>
    <property type="molecule type" value="Genomic_DNA"/>
</dbReference>
<gene>
    <name evidence="1" type="ORF">SAMN04487928_12176</name>
</gene>
<evidence type="ECO:0000313" key="1">
    <source>
        <dbReference type="EMBL" id="SFQ17138.1"/>
    </source>
</evidence>
<protein>
    <submittedName>
        <fullName evidence="1">Uncharacterized protein</fullName>
    </submittedName>
</protein>
<dbReference type="Proteomes" id="UP000182624">
    <property type="component" value="Unassembled WGS sequence"/>
</dbReference>
<sequence>MYKEVYKGEYVSRIEQGQNKAYAFIDGKEAFSFDRGKRIETDMEGKEHLKENDL</sequence>
<accession>A0A1I5WBM9</accession>
<organism evidence="1 2">
    <name type="scientific">Butyrivibrio proteoclasticus</name>
    <dbReference type="NCBI Taxonomy" id="43305"/>
    <lineage>
        <taxon>Bacteria</taxon>
        <taxon>Bacillati</taxon>
        <taxon>Bacillota</taxon>
        <taxon>Clostridia</taxon>
        <taxon>Lachnospirales</taxon>
        <taxon>Lachnospiraceae</taxon>
        <taxon>Butyrivibrio</taxon>
    </lineage>
</organism>
<name>A0A1I5WBM9_9FIRM</name>
<proteinExistence type="predicted"/>
<dbReference type="AlphaFoldDB" id="A0A1I5WBM9"/>
<keyword evidence="2" id="KW-1185">Reference proteome</keyword>
<reference evidence="2" key="1">
    <citation type="submission" date="2016-10" db="EMBL/GenBank/DDBJ databases">
        <authorList>
            <person name="Varghese N."/>
            <person name="Submissions S."/>
        </authorList>
    </citation>
    <scope>NUCLEOTIDE SEQUENCE [LARGE SCALE GENOMIC DNA]</scope>
    <source>
        <strain evidence="2">P18</strain>
    </source>
</reference>
<dbReference type="RefSeq" id="WP_177201662.1">
    <property type="nucleotide sequence ID" value="NZ_FOXO01000021.1"/>
</dbReference>
<evidence type="ECO:0000313" key="2">
    <source>
        <dbReference type="Proteomes" id="UP000182624"/>
    </source>
</evidence>